<evidence type="ECO:0000256" key="2">
    <source>
        <dbReference type="ARBA" id="ARBA00022723"/>
    </source>
</evidence>
<dbReference type="GeneTree" id="ENSGT00940000161131"/>
<dbReference type="GO" id="GO:0008270">
    <property type="term" value="F:zinc ion binding"/>
    <property type="evidence" value="ECO:0007669"/>
    <property type="project" value="UniProtKB-KW"/>
</dbReference>
<evidence type="ECO:0000256" key="3">
    <source>
        <dbReference type="ARBA" id="ARBA00022771"/>
    </source>
</evidence>
<evidence type="ECO:0000256" key="4">
    <source>
        <dbReference type="ARBA" id="ARBA00022833"/>
    </source>
</evidence>
<organism evidence="8 11">
    <name type="scientific">Carassius auratus</name>
    <name type="common">Goldfish</name>
    <dbReference type="NCBI Taxonomy" id="7957"/>
    <lineage>
        <taxon>Eukaryota</taxon>
        <taxon>Metazoa</taxon>
        <taxon>Chordata</taxon>
        <taxon>Craniata</taxon>
        <taxon>Vertebrata</taxon>
        <taxon>Euteleostomi</taxon>
        <taxon>Actinopterygii</taxon>
        <taxon>Neopterygii</taxon>
        <taxon>Teleostei</taxon>
        <taxon>Ostariophysi</taxon>
        <taxon>Cypriniformes</taxon>
        <taxon>Cyprinidae</taxon>
        <taxon>Cyprininae</taxon>
        <taxon>Carassius</taxon>
    </lineage>
</organism>
<evidence type="ECO:0000313" key="10">
    <source>
        <dbReference type="RefSeq" id="XP_026108059.1"/>
    </source>
</evidence>
<proteinExistence type="predicted"/>
<evidence type="ECO:0000313" key="11">
    <source>
        <dbReference type="RefSeq" id="XP_026108229.1"/>
    </source>
</evidence>
<feature type="domain" description="HAT C-terminal dimerisation" evidence="7">
    <location>
        <begin position="573"/>
        <end position="633"/>
    </location>
</feature>
<protein>
    <submittedName>
        <fullName evidence="9 10">Zinc finger BED domain-containing protein 4-like</fullName>
    </submittedName>
</protein>
<comment type="subcellular location">
    <subcellularLocation>
        <location evidence="1">Nucleus</location>
    </subcellularLocation>
</comment>
<feature type="compositionally biased region" description="Acidic residues" evidence="6">
    <location>
        <begin position="528"/>
        <end position="537"/>
    </location>
</feature>
<dbReference type="InterPro" id="IPR012337">
    <property type="entry name" value="RNaseH-like_sf"/>
</dbReference>
<dbReference type="KEGG" id="caua:113077249"/>
<dbReference type="Proteomes" id="UP000515129">
    <property type="component" value="Unplaced"/>
</dbReference>
<dbReference type="PANTHER" id="PTHR46481:SF10">
    <property type="entry name" value="ZINC FINGER BED DOMAIN-CONTAINING PROTEIN 39"/>
    <property type="match status" value="1"/>
</dbReference>
<reference evidence="9 10" key="1">
    <citation type="submission" date="2025-04" db="UniProtKB">
        <authorList>
            <consortium name="RefSeq"/>
        </authorList>
    </citation>
    <scope>IDENTIFICATION</scope>
    <source>
        <strain evidence="9 10">Wakin</strain>
        <tissue evidence="9 10">Muscle</tissue>
    </source>
</reference>
<keyword evidence="3" id="KW-0863">Zinc-finger</keyword>
<dbReference type="PANTHER" id="PTHR46481">
    <property type="entry name" value="ZINC FINGER BED DOMAIN-CONTAINING PROTEIN 4"/>
    <property type="match status" value="1"/>
</dbReference>
<keyword evidence="4" id="KW-0862">Zinc</keyword>
<evidence type="ECO:0000313" key="9">
    <source>
        <dbReference type="RefSeq" id="XP_026105483.1"/>
    </source>
</evidence>
<dbReference type="InterPro" id="IPR052035">
    <property type="entry name" value="ZnF_BED_domain_contain"/>
</dbReference>
<dbReference type="RefSeq" id="XP_026108229.1">
    <property type="nucleotide sequence ID" value="XM_026252444.1"/>
</dbReference>
<dbReference type="GO" id="GO:0046983">
    <property type="term" value="F:protein dimerization activity"/>
    <property type="evidence" value="ECO:0007669"/>
    <property type="project" value="InterPro"/>
</dbReference>
<keyword evidence="8" id="KW-1185">Reference proteome</keyword>
<dbReference type="AlphaFoldDB" id="A0A6P6NIE5"/>
<dbReference type="InterPro" id="IPR008906">
    <property type="entry name" value="HATC_C_dom"/>
</dbReference>
<accession>A0A6P6NIE5</accession>
<dbReference type="RefSeq" id="XP_026108059.1">
    <property type="nucleotide sequence ID" value="XM_026252274.1"/>
</dbReference>
<sequence length="637" mass="72283">MLSIIVNKNYKKPQTTIFFNRISCFHVCPIIQYIPFLFLHLFHRYAEYERARNACTDATQPAISQFLQSRPQEAYSTNHPRQKAITNAILRDLVIGCSMPLSITENGHFRHFMSVVDSKYQPACRRTITSKIESLVAETKEKIKVLLASADHVSVTVDIWSDRRMRGFLGVTGHVLATSEGVQLKSYLLACNRFKGTHTGERISEAFDSICDEYDIRQKLDFVICDNAANMKRAFTVCFPKEQDGEVTDDDNLDDAELWEDLSRGEWETVDRMINRGSPKRQQCFAHTLQLTVGDGLKDARIMNSTFAKCSKLSSLLHTSSTFKDAFEDKFGQRGIPAAVNTRWNSTLRQVKAVLSFSHQELCSVAQDTGHSELVFSIREWNLMKELCDVLQPFAEATDLTQGEKIVTVSSVLPCVLSLNHHLEKLKQQVRFLRSMIHNLQCSLKKRFRGIFVNLKMLSAASGEELPFADPLYIRSAVLDPAFSMMWLQHDVLVTDDIKNDIVDMVKDLILREVRPDTTSQSPGFQEAENENQEEESTGLFSEYRKRRKQDTATNPETQLNNYFGLCCGQACLSFWDANRGILPALFPVAMRAFSVPASSAPVERVFSHGGIIMRPHRARLADKTLSNLIFCKCNTL</sequence>
<evidence type="ECO:0000259" key="7">
    <source>
        <dbReference type="Pfam" id="PF05699"/>
    </source>
</evidence>
<dbReference type="GeneID" id="113080234"/>
<evidence type="ECO:0000256" key="5">
    <source>
        <dbReference type="ARBA" id="ARBA00023242"/>
    </source>
</evidence>
<gene>
    <name evidence="11" type="primary">LOC113080234</name>
    <name evidence="9" type="synonym">LOC113077249</name>
    <name evidence="10" type="synonym">LOC113080028</name>
</gene>
<dbReference type="OrthoDB" id="10057873at2759"/>
<feature type="region of interest" description="Disordered" evidence="6">
    <location>
        <begin position="517"/>
        <end position="553"/>
    </location>
</feature>
<dbReference type="KEGG" id="caua:113080234"/>
<dbReference type="RefSeq" id="XP_026105483.1">
    <property type="nucleotide sequence ID" value="XM_026249698.1"/>
</dbReference>
<dbReference type="Pfam" id="PF05699">
    <property type="entry name" value="Dimer_Tnp_hAT"/>
    <property type="match status" value="1"/>
</dbReference>
<evidence type="ECO:0000256" key="6">
    <source>
        <dbReference type="SAM" id="MobiDB-lite"/>
    </source>
</evidence>
<evidence type="ECO:0000313" key="8">
    <source>
        <dbReference type="Proteomes" id="UP000515129"/>
    </source>
</evidence>
<dbReference type="KEGG" id="caua:113080028"/>
<evidence type="ECO:0000256" key="1">
    <source>
        <dbReference type="ARBA" id="ARBA00004123"/>
    </source>
</evidence>
<keyword evidence="5" id="KW-0539">Nucleus</keyword>
<keyword evidence="2" id="KW-0479">Metal-binding</keyword>
<name>A0A6P6NIE5_CARAU</name>
<dbReference type="SUPFAM" id="SSF53098">
    <property type="entry name" value="Ribonuclease H-like"/>
    <property type="match status" value="1"/>
</dbReference>
<dbReference type="GO" id="GO:0005634">
    <property type="term" value="C:nucleus"/>
    <property type="evidence" value="ECO:0007669"/>
    <property type="project" value="UniProtKB-SubCell"/>
</dbReference>